<dbReference type="Proteomes" id="UP000298324">
    <property type="component" value="Unassembled WGS sequence"/>
</dbReference>
<proteinExistence type="predicted"/>
<dbReference type="EMBL" id="QFGA01000002">
    <property type="protein sequence ID" value="TEB05572.1"/>
    <property type="molecule type" value="Genomic_DNA"/>
</dbReference>
<comment type="caution">
    <text evidence="1">The sequence shown here is derived from an EMBL/GenBank/DDBJ whole genome shotgun (WGS) entry which is preliminary data.</text>
</comment>
<reference evidence="1 2" key="1">
    <citation type="journal article" date="2018" name="Environ. Microbiol.">
        <title>Novel energy conservation strategies and behaviour of Pelotomaculum schinkii driving syntrophic propionate catabolism.</title>
        <authorList>
            <person name="Hidalgo-Ahumada C.A.P."/>
            <person name="Nobu M.K."/>
            <person name="Narihiro T."/>
            <person name="Tamaki H."/>
            <person name="Liu W.T."/>
            <person name="Kamagata Y."/>
            <person name="Stams A.J.M."/>
            <person name="Imachi H."/>
            <person name="Sousa D.Z."/>
        </authorList>
    </citation>
    <scope>NUCLEOTIDE SEQUENCE [LARGE SCALE GENOMIC DNA]</scope>
    <source>
        <strain evidence="1 2">HH</strain>
    </source>
</reference>
<dbReference type="RefSeq" id="WP_190240572.1">
    <property type="nucleotide sequence ID" value="NZ_QFGA01000002.1"/>
</dbReference>
<gene>
    <name evidence="1" type="ORF">Psch_02613</name>
</gene>
<keyword evidence="2" id="KW-1185">Reference proteome</keyword>
<protein>
    <submittedName>
        <fullName evidence="1">Uncharacterized protein</fullName>
    </submittedName>
</protein>
<sequence>MKINITKKEYVKLLDMFYIADWIMHAFCSEERVETKEYRDLEQKFFSHAKEFGVDDLVEKYPSEGEFYPARKFEDETPAMDFIDEYNEESFWDELIEQLARRDMIEKHGLDKMKSIFEDEDIFNELEDLKDKYAREFEENGIRRLRLS</sequence>
<evidence type="ECO:0000313" key="1">
    <source>
        <dbReference type="EMBL" id="TEB05572.1"/>
    </source>
</evidence>
<evidence type="ECO:0000313" key="2">
    <source>
        <dbReference type="Proteomes" id="UP000298324"/>
    </source>
</evidence>
<dbReference type="AlphaFoldDB" id="A0A4Y7R9W6"/>
<name>A0A4Y7R9W6_9FIRM</name>
<organism evidence="1 2">
    <name type="scientific">Pelotomaculum schinkii</name>
    <dbReference type="NCBI Taxonomy" id="78350"/>
    <lineage>
        <taxon>Bacteria</taxon>
        <taxon>Bacillati</taxon>
        <taxon>Bacillota</taxon>
        <taxon>Clostridia</taxon>
        <taxon>Eubacteriales</taxon>
        <taxon>Desulfotomaculaceae</taxon>
        <taxon>Pelotomaculum</taxon>
    </lineage>
</organism>
<accession>A0A4Y7R9W6</accession>